<evidence type="ECO:0000313" key="6">
    <source>
        <dbReference type="Proteomes" id="UP000700855"/>
    </source>
</evidence>
<dbReference type="GO" id="GO:0003677">
    <property type="term" value="F:DNA binding"/>
    <property type="evidence" value="ECO:0007669"/>
    <property type="project" value="UniProtKB-KW"/>
</dbReference>
<keyword evidence="2 5" id="KW-0238">DNA-binding</keyword>
<dbReference type="InterPro" id="IPR010982">
    <property type="entry name" value="Lambda_DNA-bd_dom_sf"/>
</dbReference>
<evidence type="ECO:0000256" key="2">
    <source>
        <dbReference type="ARBA" id="ARBA00023125"/>
    </source>
</evidence>
<dbReference type="Gene3D" id="1.10.260.40">
    <property type="entry name" value="lambda repressor-like DNA-binding domains"/>
    <property type="match status" value="1"/>
</dbReference>
<dbReference type="PANTHER" id="PTHR30146">
    <property type="entry name" value="LACI-RELATED TRANSCRIPTIONAL REPRESSOR"/>
    <property type="match status" value="1"/>
</dbReference>
<dbReference type="RefSeq" id="WP_198206117.1">
    <property type="nucleotide sequence ID" value="NZ_JACFSA010000003.1"/>
</dbReference>
<dbReference type="PANTHER" id="PTHR30146:SF109">
    <property type="entry name" value="HTH-TYPE TRANSCRIPTIONAL REGULATOR GALS"/>
    <property type="match status" value="1"/>
</dbReference>
<evidence type="ECO:0000259" key="4">
    <source>
        <dbReference type="PROSITE" id="PS50932"/>
    </source>
</evidence>
<dbReference type="InterPro" id="IPR000843">
    <property type="entry name" value="HTH_LacI"/>
</dbReference>
<keyword evidence="6" id="KW-1185">Reference proteome</keyword>
<reference evidence="5 6" key="1">
    <citation type="submission" date="2020-07" db="EMBL/GenBank/DDBJ databases">
        <title>Isolated bacteria genomes of Apis mellifera.</title>
        <authorList>
            <person name="Wu J."/>
            <person name="Zheng H."/>
        </authorList>
    </citation>
    <scope>NUCLEOTIDE SEQUENCE [LARGE SCALE GENOMIC DNA]</scope>
    <source>
        <strain evidence="5 6">W8116</strain>
    </source>
</reference>
<evidence type="ECO:0000256" key="1">
    <source>
        <dbReference type="ARBA" id="ARBA00023015"/>
    </source>
</evidence>
<gene>
    <name evidence="5" type="ORF">H3U98_05445</name>
</gene>
<dbReference type="CDD" id="cd01392">
    <property type="entry name" value="HTH_LacI"/>
    <property type="match status" value="1"/>
</dbReference>
<dbReference type="InterPro" id="IPR028082">
    <property type="entry name" value="Peripla_BP_I"/>
</dbReference>
<dbReference type="EMBL" id="JACFSA010000003">
    <property type="protein sequence ID" value="MBI0144223.1"/>
    <property type="molecule type" value="Genomic_DNA"/>
</dbReference>
<keyword evidence="3" id="KW-0804">Transcription</keyword>
<evidence type="ECO:0000256" key="3">
    <source>
        <dbReference type="ARBA" id="ARBA00023163"/>
    </source>
</evidence>
<dbReference type="PROSITE" id="PS50932">
    <property type="entry name" value="HTH_LACI_2"/>
    <property type="match status" value="1"/>
</dbReference>
<dbReference type="Proteomes" id="UP000700855">
    <property type="component" value="Unassembled WGS sequence"/>
</dbReference>
<comment type="caution">
    <text evidence="5">The sequence shown here is derived from an EMBL/GenBank/DDBJ whole genome shotgun (WGS) entry which is preliminary data.</text>
</comment>
<dbReference type="Pfam" id="PF00356">
    <property type="entry name" value="LacI"/>
    <property type="match status" value="1"/>
</dbReference>
<accession>A0ABS0R1X3</accession>
<dbReference type="SUPFAM" id="SSF53822">
    <property type="entry name" value="Periplasmic binding protein-like I"/>
    <property type="match status" value="1"/>
</dbReference>
<sequence length="342" mass="37691">MGATIQEVAAAAHVSVSTVSRAFNRPDLVSAKTRHRVIEMARKLDFTILRSATALKSGRAFRIALLVSGPIRSWFNASILEGLNAVLRPAEYDLAIWQIGTYGEQQCFFDDLPERRNVDAVIVSSFDIKTREIDRLATMGVPLIGINSPIDSRMAASVNTDDLHGGTIMANHLMSLGHQNIVFVATRTAEHILRFSANRRWESFARTCKLKGINPRLIMTERKPNMAEVLSDRLLTMKSRPTAVACQDDEIAIPLLLELRRRNVAVPGQFSIIGFDDSRYAKETGLTTIRQLPIQLGIITGAKILDLLSTGKTNAPFESCTAALIERSSTAPPKNPDTILVN</sequence>
<dbReference type="SUPFAM" id="SSF47413">
    <property type="entry name" value="lambda repressor-like DNA-binding domains"/>
    <property type="match status" value="1"/>
</dbReference>
<dbReference type="SMART" id="SM00354">
    <property type="entry name" value="HTH_LACI"/>
    <property type="match status" value="1"/>
</dbReference>
<dbReference type="Gene3D" id="3.40.50.2300">
    <property type="match status" value="2"/>
</dbReference>
<proteinExistence type="predicted"/>
<dbReference type="Pfam" id="PF13377">
    <property type="entry name" value="Peripla_BP_3"/>
    <property type="match status" value="1"/>
</dbReference>
<dbReference type="InterPro" id="IPR046335">
    <property type="entry name" value="LacI/GalR-like_sensor"/>
</dbReference>
<dbReference type="CDD" id="cd06267">
    <property type="entry name" value="PBP1_LacI_sugar_binding-like"/>
    <property type="match status" value="1"/>
</dbReference>
<keyword evidence="1" id="KW-0805">Transcription regulation</keyword>
<evidence type="ECO:0000313" key="5">
    <source>
        <dbReference type="EMBL" id="MBI0144223.1"/>
    </source>
</evidence>
<protein>
    <submittedName>
        <fullName evidence="5">LacI family DNA-binding transcriptional regulator</fullName>
    </submittedName>
</protein>
<feature type="domain" description="HTH lacI-type" evidence="4">
    <location>
        <begin position="3"/>
        <end position="57"/>
    </location>
</feature>
<organism evidence="5 6">
    <name type="scientific">Bifidobacterium choladohabitans</name>
    <dbReference type="NCBI Taxonomy" id="2750947"/>
    <lineage>
        <taxon>Bacteria</taxon>
        <taxon>Bacillati</taxon>
        <taxon>Actinomycetota</taxon>
        <taxon>Actinomycetes</taxon>
        <taxon>Bifidobacteriales</taxon>
        <taxon>Bifidobacteriaceae</taxon>
        <taxon>Bifidobacterium</taxon>
    </lineage>
</organism>
<name>A0ABS0R1X3_9BIFI</name>